<dbReference type="InterPro" id="IPR043129">
    <property type="entry name" value="ATPase_NBD"/>
</dbReference>
<feature type="binding site" evidence="16">
    <location>
        <begin position="98"/>
        <end position="101"/>
    </location>
    <ligand>
        <name>substrate</name>
    </ligand>
</feature>
<dbReference type="HOGENOM" id="CLU_066627_0_0_6"/>
<dbReference type="NCBIfam" id="TIGR00671">
    <property type="entry name" value="baf"/>
    <property type="match status" value="1"/>
</dbReference>
<dbReference type="Gene3D" id="3.30.420.40">
    <property type="match status" value="2"/>
</dbReference>
<evidence type="ECO:0000256" key="1">
    <source>
        <dbReference type="ARBA" id="ARBA00001206"/>
    </source>
</evidence>
<evidence type="ECO:0000256" key="11">
    <source>
        <dbReference type="ARBA" id="ARBA00022840"/>
    </source>
</evidence>
<feature type="binding site" evidence="16">
    <location>
        <position position="91"/>
    </location>
    <ligand>
        <name>substrate</name>
    </ligand>
</feature>
<dbReference type="CDD" id="cd24015">
    <property type="entry name" value="ASKHA_NBD_PanK-III"/>
    <property type="match status" value="1"/>
</dbReference>
<keyword evidence="7 16" id="KW-0963">Cytoplasm</keyword>
<evidence type="ECO:0000256" key="9">
    <source>
        <dbReference type="ARBA" id="ARBA00022741"/>
    </source>
</evidence>
<keyword evidence="11 16" id="KW-0067">ATP-binding</keyword>
<keyword evidence="16" id="KW-0479">Metal-binding</keyword>
<dbReference type="HAMAP" id="MF_01274">
    <property type="entry name" value="Pantothen_kinase_3"/>
    <property type="match status" value="1"/>
</dbReference>
<dbReference type="Proteomes" id="UP000004699">
    <property type="component" value="Unassembled WGS sequence"/>
</dbReference>
<dbReference type="STRING" id="565045.NOR51B_113"/>
<reference evidence="18" key="1">
    <citation type="journal article" date="2013" name="BMC Microbiol.">
        <title>Taxonomy and evolution of bacteriochlorophyll a-containing members of the OM60/NOR5 clade of marine gammaproteobacteria: description of Luminiphilus syltensis gen. nov., sp. nov., reclassification of Haliea rubra as Pseudohaliea rubra gen. nov., comb. nov., and emendation of Chromatocurvus halotolerans.</title>
        <authorList>
            <person name="Spring S."/>
            <person name="Riedel T."/>
            <person name="Sproer C."/>
            <person name="Yan S."/>
            <person name="Harder J."/>
            <person name="Fuchs B.M."/>
        </authorList>
    </citation>
    <scope>NUCLEOTIDE SEQUENCE [LARGE SCALE GENOMIC DNA]</scope>
    <source>
        <strain evidence="18">NOR51-B</strain>
    </source>
</reference>
<comment type="subcellular location">
    <subcellularLocation>
        <location evidence="3 16">Cytoplasm</location>
    </subcellularLocation>
</comment>
<sequence length="240" mass="24815">MSSPPVLLLDVGNSTVKWRFVGETGVNRCSAQADALIESLKPAPAPSAIVLSSVAGEAFDAALVGALERHFSIAVYCARSVAKALGITNAYAKPESLGVDRWMAMIGAARVVGSPVVVIDAGSAITIDVVARDGLHIGGFILPGVRMMCETLIERTGKVRYEQLPAPSTAPGDATGACVASGAWLAACASVNAVVADYPEYRALITGGDARAMMALGVVAELRENLVLDGLEYWAVSKIG</sequence>
<evidence type="ECO:0000256" key="16">
    <source>
        <dbReference type="HAMAP-Rule" id="MF_01274"/>
    </source>
</evidence>
<evidence type="ECO:0000256" key="2">
    <source>
        <dbReference type="ARBA" id="ARBA00001958"/>
    </source>
</evidence>
<keyword evidence="9 16" id="KW-0547">Nucleotide-binding</keyword>
<feature type="binding site" evidence="16">
    <location>
        <begin position="10"/>
        <end position="17"/>
    </location>
    <ligand>
        <name>ATP</name>
        <dbReference type="ChEBI" id="CHEBI:30616"/>
    </ligand>
</feature>
<protein>
    <recommendedName>
        <fullName evidence="15 16">Type III pantothenate kinase</fullName>
        <ecNumber evidence="6 16">2.7.1.33</ecNumber>
    </recommendedName>
    <alternativeName>
        <fullName evidence="16">PanK-III</fullName>
    </alternativeName>
    <alternativeName>
        <fullName evidence="16">Pantothenic acid kinase</fullName>
    </alternativeName>
</protein>
<accession>B8KWD0</accession>
<dbReference type="RefSeq" id="WP_009018924.1">
    <property type="nucleotide sequence ID" value="NZ_DS999411.1"/>
</dbReference>
<dbReference type="OrthoDB" id="9781305at2"/>
<dbReference type="GO" id="GO:0005737">
    <property type="term" value="C:cytoplasm"/>
    <property type="evidence" value="ECO:0007669"/>
    <property type="project" value="UniProtKB-SubCell"/>
</dbReference>
<comment type="catalytic activity">
    <reaction evidence="1 16">
        <text>(R)-pantothenate + ATP = (R)-4'-phosphopantothenate + ADP + H(+)</text>
        <dbReference type="Rhea" id="RHEA:16373"/>
        <dbReference type="ChEBI" id="CHEBI:10986"/>
        <dbReference type="ChEBI" id="CHEBI:15378"/>
        <dbReference type="ChEBI" id="CHEBI:29032"/>
        <dbReference type="ChEBI" id="CHEBI:30616"/>
        <dbReference type="ChEBI" id="CHEBI:456216"/>
        <dbReference type="EC" id="2.7.1.33"/>
    </reaction>
</comment>
<keyword evidence="13 16" id="KW-0173">Coenzyme A biosynthesis</keyword>
<evidence type="ECO:0000256" key="12">
    <source>
        <dbReference type="ARBA" id="ARBA00022958"/>
    </source>
</evidence>
<evidence type="ECO:0000256" key="6">
    <source>
        <dbReference type="ARBA" id="ARBA00012102"/>
    </source>
</evidence>
<dbReference type="GO" id="GO:0005524">
    <property type="term" value="F:ATP binding"/>
    <property type="evidence" value="ECO:0007669"/>
    <property type="project" value="UniProtKB-UniRule"/>
</dbReference>
<dbReference type="EMBL" id="DS999411">
    <property type="protein sequence ID" value="EED34176.1"/>
    <property type="molecule type" value="Genomic_DNA"/>
</dbReference>
<dbReference type="UniPathway" id="UPA00241">
    <property type="reaction ID" value="UER00352"/>
</dbReference>
<comment type="subunit">
    <text evidence="5 16">Homodimer.</text>
</comment>
<gene>
    <name evidence="16" type="primary">coaX</name>
    <name evidence="17" type="ORF">NOR51B_113</name>
</gene>
<keyword evidence="8 16" id="KW-0808">Transferase</keyword>
<dbReference type="PANTHER" id="PTHR34265">
    <property type="entry name" value="TYPE III PANTOTHENATE KINASE"/>
    <property type="match status" value="1"/>
</dbReference>
<dbReference type="Pfam" id="PF03309">
    <property type="entry name" value="Pan_kinase"/>
    <property type="match status" value="1"/>
</dbReference>
<feature type="binding site" evidence="16">
    <location>
        <position position="175"/>
    </location>
    <ligand>
        <name>substrate</name>
    </ligand>
</feature>
<feature type="active site" description="Proton acceptor" evidence="16">
    <location>
        <position position="100"/>
    </location>
</feature>
<evidence type="ECO:0000313" key="17">
    <source>
        <dbReference type="EMBL" id="EED34176.1"/>
    </source>
</evidence>
<proteinExistence type="inferred from homology"/>
<comment type="pathway">
    <text evidence="4 16">Cofactor biosynthesis; coenzyme A biosynthesis; CoA from (R)-pantothenate: step 1/5.</text>
</comment>
<evidence type="ECO:0000256" key="5">
    <source>
        <dbReference type="ARBA" id="ARBA00011738"/>
    </source>
</evidence>
<feature type="binding site" evidence="16">
    <location>
        <position position="123"/>
    </location>
    <ligand>
        <name>ATP</name>
        <dbReference type="ChEBI" id="CHEBI:30616"/>
    </ligand>
</feature>
<dbReference type="EC" id="2.7.1.33" evidence="6 16"/>
<evidence type="ECO:0000256" key="3">
    <source>
        <dbReference type="ARBA" id="ARBA00004496"/>
    </source>
</evidence>
<keyword evidence="18" id="KW-1185">Reference proteome</keyword>
<evidence type="ECO:0000256" key="15">
    <source>
        <dbReference type="ARBA" id="ARBA00040883"/>
    </source>
</evidence>
<keyword evidence="12 16" id="KW-0630">Potassium</keyword>
<dbReference type="AlphaFoldDB" id="B8KWD0"/>
<comment type="cofactor">
    <cofactor evidence="2">
        <name>K(+)</name>
        <dbReference type="ChEBI" id="CHEBI:29103"/>
    </cofactor>
</comment>
<evidence type="ECO:0000256" key="14">
    <source>
        <dbReference type="ARBA" id="ARBA00038036"/>
    </source>
</evidence>
<comment type="cofactor">
    <cofactor evidence="16">
        <name>NH4(+)</name>
        <dbReference type="ChEBI" id="CHEBI:28938"/>
    </cofactor>
    <cofactor evidence="16">
        <name>K(+)</name>
        <dbReference type="ChEBI" id="CHEBI:29103"/>
    </cofactor>
    <text evidence="16">A monovalent cation. Ammonium or potassium.</text>
</comment>
<dbReference type="GO" id="GO:0004594">
    <property type="term" value="F:pantothenate kinase activity"/>
    <property type="evidence" value="ECO:0007669"/>
    <property type="project" value="UniProtKB-UniRule"/>
</dbReference>
<evidence type="ECO:0000256" key="4">
    <source>
        <dbReference type="ARBA" id="ARBA00005225"/>
    </source>
</evidence>
<evidence type="ECO:0000256" key="7">
    <source>
        <dbReference type="ARBA" id="ARBA00022490"/>
    </source>
</evidence>
<comment type="function">
    <text evidence="16">Catalyzes the phosphorylation of pantothenate (Pan), the first step in CoA biosynthesis.</text>
</comment>
<keyword evidence="10 16" id="KW-0418">Kinase</keyword>
<comment type="similarity">
    <text evidence="14 16">Belongs to the type III pantothenate kinase family.</text>
</comment>
<evidence type="ECO:0000256" key="8">
    <source>
        <dbReference type="ARBA" id="ARBA00022679"/>
    </source>
</evidence>
<dbReference type="SUPFAM" id="SSF53067">
    <property type="entry name" value="Actin-like ATPase domain"/>
    <property type="match status" value="2"/>
</dbReference>
<dbReference type="GO" id="GO:0015937">
    <property type="term" value="P:coenzyme A biosynthetic process"/>
    <property type="evidence" value="ECO:0007669"/>
    <property type="project" value="UniProtKB-UniRule"/>
</dbReference>
<evidence type="ECO:0000256" key="13">
    <source>
        <dbReference type="ARBA" id="ARBA00022993"/>
    </source>
</evidence>
<dbReference type="InterPro" id="IPR004619">
    <property type="entry name" value="Type_III_PanK"/>
</dbReference>
<evidence type="ECO:0000256" key="10">
    <source>
        <dbReference type="ARBA" id="ARBA00022777"/>
    </source>
</evidence>
<dbReference type="eggNOG" id="COG1521">
    <property type="taxonomic scope" value="Bacteria"/>
</dbReference>
<name>B8KWD0_9GAMM</name>
<organism evidence="17 18">
    <name type="scientific">Luminiphilus syltensis NOR5-1B</name>
    <dbReference type="NCBI Taxonomy" id="565045"/>
    <lineage>
        <taxon>Bacteria</taxon>
        <taxon>Pseudomonadati</taxon>
        <taxon>Pseudomonadota</taxon>
        <taxon>Gammaproteobacteria</taxon>
        <taxon>Cellvibrionales</taxon>
        <taxon>Halieaceae</taxon>
        <taxon>Luminiphilus</taxon>
    </lineage>
</organism>
<feature type="binding site" evidence="16">
    <location>
        <position position="120"/>
    </location>
    <ligand>
        <name>K(+)</name>
        <dbReference type="ChEBI" id="CHEBI:29103"/>
    </ligand>
</feature>
<evidence type="ECO:0000313" key="18">
    <source>
        <dbReference type="Proteomes" id="UP000004699"/>
    </source>
</evidence>
<dbReference type="PANTHER" id="PTHR34265:SF1">
    <property type="entry name" value="TYPE III PANTOTHENATE KINASE"/>
    <property type="match status" value="1"/>
</dbReference>
<dbReference type="GO" id="GO:0046872">
    <property type="term" value="F:metal ion binding"/>
    <property type="evidence" value="ECO:0007669"/>
    <property type="project" value="UniProtKB-KW"/>
</dbReference>